<evidence type="ECO:0000256" key="2">
    <source>
        <dbReference type="ARBA" id="ARBA00022741"/>
    </source>
</evidence>
<dbReference type="Proteomes" id="UP001370490">
    <property type="component" value="Unassembled WGS sequence"/>
</dbReference>
<reference evidence="5 6" key="1">
    <citation type="submission" date="2023-12" db="EMBL/GenBank/DDBJ databases">
        <title>A high-quality genome assembly for Dillenia turbinata (Dilleniales).</title>
        <authorList>
            <person name="Chanderbali A."/>
        </authorList>
    </citation>
    <scope>NUCLEOTIDE SEQUENCE [LARGE SCALE GENOMIC DNA]</scope>
    <source>
        <strain evidence="5">LSX21</strain>
        <tissue evidence="5">Leaf</tissue>
    </source>
</reference>
<organism evidence="5 6">
    <name type="scientific">Dillenia turbinata</name>
    <dbReference type="NCBI Taxonomy" id="194707"/>
    <lineage>
        <taxon>Eukaryota</taxon>
        <taxon>Viridiplantae</taxon>
        <taxon>Streptophyta</taxon>
        <taxon>Embryophyta</taxon>
        <taxon>Tracheophyta</taxon>
        <taxon>Spermatophyta</taxon>
        <taxon>Magnoliopsida</taxon>
        <taxon>eudicotyledons</taxon>
        <taxon>Gunneridae</taxon>
        <taxon>Pentapetalae</taxon>
        <taxon>Dilleniales</taxon>
        <taxon>Dilleniaceae</taxon>
        <taxon>Dillenia</taxon>
    </lineage>
</organism>
<evidence type="ECO:0000259" key="4">
    <source>
        <dbReference type="Pfam" id="PF18052"/>
    </source>
</evidence>
<dbReference type="GO" id="GO:0006952">
    <property type="term" value="P:defense response"/>
    <property type="evidence" value="ECO:0007669"/>
    <property type="project" value="UniProtKB-KW"/>
</dbReference>
<evidence type="ECO:0000256" key="1">
    <source>
        <dbReference type="ARBA" id="ARBA00022737"/>
    </source>
</evidence>
<dbReference type="InterPro" id="IPR041118">
    <property type="entry name" value="Rx_N"/>
</dbReference>
<dbReference type="GO" id="GO:0000166">
    <property type="term" value="F:nucleotide binding"/>
    <property type="evidence" value="ECO:0007669"/>
    <property type="project" value="UniProtKB-KW"/>
</dbReference>
<evidence type="ECO:0000313" key="5">
    <source>
        <dbReference type="EMBL" id="KAK6933158.1"/>
    </source>
</evidence>
<dbReference type="AlphaFoldDB" id="A0AAN8VDQ6"/>
<sequence length="282" mass="31905">MSKMDVTRGEAFPFATFEGLMNKLDSPELLQFAKEAEIHTSLKNWLKMLQFISDFLEDAEGRQLTERAVKSWLSDLRDLVYDAEDIVDVLYTEMLRTSVSDSDAVAGMSSEMKNIAKGLEDLEEGVEKLDLKRLREIKSNESIKEERITTSLLDHCIVGRKEEKEEILNLLPLSPETTFHKPPSSGAGITDYKYGREHVKARILSTVPQCVRATSQPQFKREAGLDIFIPAVIFIDGIVQDHLLTKIFSVFFLDLTMDSAIQPLFSKAKLSLKTSDRGRLIT</sequence>
<keyword evidence="1" id="KW-0677">Repeat</keyword>
<dbReference type="EMBL" id="JBAMMX010000009">
    <property type="protein sequence ID" value="KAK6933158.1"/>
    <property type="molecule type" value="Genomic_DNA"/>
</dbReference>
<keyword evidence="3" id="KW-0611">Plant defense</keyword>
<feature type="domain" description="Disease resistance N-terminal" evidence="4">
    <location>
        <begin position="23"/>
        <end position="100"/>
    </location>
</feature>
<keyword evidence="6" id="KW-1185">Reference proteome</keyword>
<dbReference type="Pfam" id="PF18052">
    <property type="entry name" value="Rx_N"/>
    <property type="match status" value="1"/>
</dbReference>
<keyword evidence="2" id="KW-0547">Nucleotide-binding</keyword>
<proteinExistence type="predicted"/>
<accession>A0AAN8VDQ6</accession>
<protein>
    <submittedName>
        <fullName evidence="5">Rx, N-terminal</fullName>
    </submittedName>
</protein>
<evidence type="ECO:0000313" key="6">
    <source>
        <dbReference type="Proteomes" id="UP001370490"/>
    </source>
</evidence>
<evidence type="ECO:0000256" key="3">
    <source>
        <dbReference type="ARBA" id="ARBA00022821"/>
    </source>
</evidence>
<name>A0AAN8VDQ6_9MAGN</name>
<gene>
    <name evidence="5" type="ORF">RJ641_036052</name>
</gene>
<dbReference type="Gene3D" id="1.20.5.4130">
    <property type="match status" value="1"/>
</dbReference>
<comment type="caution">
    <text evidence="5">The sequence shown here is derived from an EMBL/GenBank/DDBJ whole genome shotgun (WGS) entry which is preliminary data.</text>
</comment>